<evidence type="ECO:0000313" key="3">
    <source>
        <dbReference type="EMBL" id="MED6243628.1"/>
    </source>
</evidence>
<evidence type="ECO:0000256" key="1">
    <source>
        <dbReference type="ARBA" id="ARBA00004604"/>
    </source>
</evidence>
<gene>
    <name evidence="3" type="primary">RPF2</name>
    <name evidence="3" type="ORF">ATANTOWER_023810</name>
</gene>
<organism evidence="3 4">
    <name type="scientific">Ataeniobius toweri</name>
    <dbReference type="NCBI Taxonomy" id="208326"/>
    <lineage>
        <taxon>Eukaryota</taxon>
        <taxon>Metazoa</taxon>
        <taxon>Chordata</taxon>
        <taxon>Craniata</taxon>
        <taxon>Vertebrata</taxon>
        <taxon>Euteleostomi</taxon>
        <taxon>Actinopterygii</taxon>
        <taxon>Neopterygii</taxon>
        <taxon>Teleostei</taxon>
        <taxon>Neoteleostei</taxon>
        <taxon>Acanthomorphata</taxon>
        <taxon>Ovalentaria</taxon>
        <taxon>Atherinomorphae</taxon>
        <taxon>Cyprinodontiformes</taxon>
        <taxon>Goodeidae</taxon>
        <taxon>Ataeniobius</taxon>
    </lineage>
</organism>
<comment type="subcellular location">
    <subcellularLocation>
        <location evidence="1">Nucleus</location>
        <location evidence="1">Nucleolus</location>
    </subcellularLocation>
</comment>
<keyword evidence="4" id="KW-1185">Reference proteome</keyword>
<keyword evidence="2" id="KW-0539">Nucleus</keyword>
<protein>
    <submittedName>
        <fullName evidence="3">rRNA-binding ribosome biosynthesis protein rpf2</fullName>
    </submittedName>
</protein>
<dbReference type="PANTHER" id="PTHR12728">
    <property type="entry name" value="BRIX DOMAIN CONTAINING PROTEIN"/>
    <property type="match status" value="1"/>
</dbReference>
<evidence type="ECO:0000256" key="2">
    <source>
        <dbReference type="ARBA" id="ARBA00023242"/>
    </source>
</evidence>
<dbReference type="Proteomes" id="UP001345963">
    <property type="component" value="Unassembled WGS sequence"/>
</dbReference>
<dbReference type="PANTHER" id="PTHR12728:SF0">
    <property type="entry name" value="RIBOSOME PRODUCTION FACTOR 2 HOMOLOG"/>
    <property type="match status" value="1"/>
</dbReference>
<proteinExistence type="predicted"/>
<evidence type="ECO:0000313" key="4">
    <source>
        <dbReference type="Proteomes" id="UP001345963"/>
    </source>
</evidence>
<accession>A0ABU7B1P2</accession>
<comment type="caution">
    <text evidence="3">The sequence shown here is derived from an EMBL/GenBank/DDBJ whole genome shotgun (WGS) entry which is preliminary data.</text>
</comment>
<sequence>MTQLDGIVKPKTKRSKRFLESRAPKLIEDVRSTMIMKGGNTSQTITTALKDIYSLKKPNAVLYKKSVSVVGKKNSDVTQRDHQMYQGLLSCLFG</sequence>
<name>A0ABU7B1P2_9TELE</name>
<dbReference type="InterPro" id="IPR039770">
    <property type="entry name" value="Rpf2"/>
</dbReference>
<dbReference type="EMBL" id="JAHUTI010034839">
    <property type="protein sequence ID" value="MED6243628.1"/>
    <property type="molecule type" value="Genomic_DNA"/>
</dbReference>
<reference evidence="3 4" key="1">
    <citation type="submission" date="2021-07" db="EMBL/GenBank/DDBJ databases">
        <authorList>
            <person name="Palmer J.M."/>
        </authorList>
    </citation>
    <scope>NUCLEOTIDE SEQUENCE [LARGE SCALE GENOMIC DNA]</scope>
    <source>
        <strain evidence="3 4">AT_MEX2019</strain>
        <tissue evidence="3">Muscle</tissue>
    </source>
</reference>